<sequence>MQPMILENSYLTTVTGNMRRSFWVCPTLHCHGTVLAADFRLLIGPTNMDGFNRTVQSQVRISFLLKRKKIRAVYKMGGSNNANINDTQSFQPMSPCPVIEKSDAAHVAWSNYIQASVIEMSSVQS</sequence>
<name>A0A183B0Y1_9TREM</name>
<gene>
    <name evidence="1" type="ORF">ECPE_LOCUS12866</name>
</gene>
<evidence type="ECO:0000313" key="3">
    <source>
        <dbReference type="WBParaSite" id="ECPE_0001290401-mRNA-1"/>
    </source>
</evidence>
<dbReference type="WBParaSite" id="ECPE_0001290401-mRNA-1">
    <property type="protein sequence ID" value="ECPE_0001290401-mRNA-1"/>
    <property type="gene ID" value="ECPE_0001290401"/>
</dbReference>
<dbReference type="AlphaFoldDB" id="A0A183B0Y1"/>
<protein>
    <submittedName>
        <fullName evidence="3">SAC domain-containing protein</fullName>
    </submittedName>
</protein>
<proteinExistence type="predicted"/>
<dbReference type="EMBL" id="UZAN01053773">
    <property type="protein sequence ID" value="VDP90138.1"/>
    <property type="molecule type" value="Genomic_DNA"/>
</dbReference>
<keyword evidence="2" id="KW-1185">Reference proteome</keyword>
<reference evidence="1 2" key="2">
    <citation type="submission" date="2018-11" db="EMBL/GenBank/DDBJ databases">
        <authorList>
            <consortium name="Pathogen Informatics"/>
        </authorList>
    </citation>
    <scope>NUCLEOTIDE SEQUENCE [LARGE SCALE GENOMIC DNA]</scope>
    <source>
        <strain evidence="1 2">Egypt</strain>
    </source>
</reference>
<dbReference type="Proteomes" id="UP000272942">
    <property type="component" value="Unassembled WGS sequence"/>
</dbReference>
<accession>A0A183B0Y1</accession>
<reference evidence="3" key="1">
    <citation type="submission" date="2016-06" db="UniProtKB">
        <authorList>
            <consortium name="WormBaseParasite"/>
        </authorList>
    </citation>
    <scope>IDENTIFICATION</scope>
</reference>
<evidence type="ECO:0000313" key="2">
    <source>
        <dbReference type="Proteomes" id="UP000272942"/>
    </source>
</evidence>
<evidence type="ECO:0000313" key="1">
    <source>
        <dbReference type="EMBL" id="VDP90138.1"/>
    </source>
</evidence>
<organism evidence="3">
    <name type="scientific">Echinostoma caproni</name>
    <dbReference type="NCBI Taxonomy" id="27848"/>
    <lineage>
        <taxon>Eukaryota</taxon>
        <taxon>Metazoa</taxon>
        <taxon>Spiralia</taxon>
        <taxon>Lophotrochozoa</taxon>
        <taxon>Platyhelminthes</taxon>
        <taxon>Trematoda</taxon>
        <taxon>Digenea</taxon>
        <taxon>Plagiorchiida</taxon>
        <taxon>Echinostomata</taxon>
        <taxon>Echinostomatoidea</taxon>
        <taxon>Echinostomatidae</taxon>
        <taxon>Echinostoma</taxon>
    </lineage>
</organism>